<keyword evidence="8" id="KW-0675">Receptor</keyword>
<feature type="transmembrane region" description="Helical" evidence="6">
    <location>
        <begin position="258"/>
        <end position="278"/>
    </location>
</feature>
<protein>
    <submittedName>
        <fullName evidence="8">G protein-coupled glucose receptor regulating Gpa2-domain-containing protein</fullName>
    </submittedName>
</protein>
<keyword evidence="3 6" id="KW-1133">Transmembrane helix</keyword>
<evidence type="ECO:0000313" key="8">
    <source>
        <dbReference type="EMBL" id="KAE8149920.1"/>
    </source>
</evidence>
<evidence type="ECO:0000256" key="2">
    <source>
        <dbReference type="ARBA" id="ARBA00022692"/>
    </source>
</evidence>
<evidence type="ECO:0000256" key="6">
    <source>
        <dbReference type="SAM" id="Phobius"/>
    </source>
</evidence>
<dbReference type="SUPFAM" id="SSF81321">
    <property type="entry name" value="Family A G protein-coupled receptor-like"/>
    <property type="match status" value="1"/>
</dbReference>
<feature type="domain" description="G protein-coupled receptor GPR1/2/3 C-terminal" evidence="7">
    <location>
        <begin position="250"/>
        <end position="319"/>
    </location>
</feature>
<dbReference type="PANTHER" id="PTHR23112">
    <property type="entry name" value="G PROTEIN-COUPLED RECEPTOR 157-RELATED"/>
    <property type="match status" value="1"/>
</dbReference>
<feature type="region of interest" description="Disordered" evidence="5">
    <location>
        <begin position="409"/>
        <end position="444"/>
    </location>
</feature>
<feature type="compositionally biased region" description="Basic and acidic residues" evidence="5">
    <location>
        <begin position="422"/>
        <end position="431"/>
    </location>
</feature>
<gene>
    <name evidence="8" type="ORF">BDV25DRAFT_119369</name>
</gene>
<dbReference type="OrthoDB" id="100006at2759"/>
<keyword evidence="2 6" id="KW-0812">Transmembrane</keyword>
<sequence length="444" mass="49609">MSLVQVLSVLASQDEQGNSLARRLAYTEGGPTMDIDPLPSAQRKGLIAVTVMAFLSFLATLALILFVTYRLVFWRSNYARYIGYNQYIVLIYNLVLADLQQSLAFLICLKWITENKIEASSAACFLQGFWLQIGDPSSGLFVLAIAIHTFLLVAMGHKLSHRVFVSGVVGLWIFVAVLVIIPLASHGRYVFIPSGAWCWISEEYEPIRLWTHYIWIFVAEFGTVCLYAIMWFQLRVRIKQSAILGSSHTESLKRLRRVIGYMVIYPIAYIVLSLPLAAGRMATAQGQTPSIAYFCVAGAVITSSGLVDVLLYTLTRKNLILESEPSRDRSYNRFASSKNRKTDHLTTITAAEGRQNRADISVLRTHRHREDDDEFGHTVREGSTDNIVQPTGMELVPLGKVYQHTTIEITSEPAFPAEGEASSDRSSKDSIGKGQDPGSRMWGR</sequence>
<proteinExistence type="predicted"/>
<evidence type="ECO:0000256" key="4">
    <source>
        <dbReference type="ARBA" id="ARBA00023136"/>
    </source>
</evidence>
<feature type="transmembrane region" description="Helical" evidence="6">
    <location>
        <begin position="213"/>
        <end position="232"/>
    </location>
</feature>
<dbReference type="PANTHER" id="PTHR23112:SF37">
    <property type="entry name" value="G PROTEIN-COUPLED RECEPTOR GPR1"/>
    <property type="match status" value="1"/>
</dbReference>
<dbReference type="EMBL" id="ML742108">
    <property type="protein sequence ID" value="KAE8149920.1"/>
    <property type="molecule type" value="Genomic_DNA"/>
</dbReference>
<dbReference type="GO" id="GO:0004930">
    <property type="term" value="F:G protein-coupled receptor activity"/>
    <property type="evidence" value="ECO:0007669"/>
    <property type="project" value="TreeGrafter"/>
</dbReference>
<evidence type="ECO:0000259" key="7">
    <source>
        <dbReference type="Pfam" id="PF11970"/>
    </source>
</evidence>
<dbReference type="InterPro" id="IPR022596">
    <property type="entry name" value="GPR1/2/3_C"/>
</dbReference>
<dbReference type="Pfam" id="PF11970">
    <property type="entry name" value="GPR_Gpa2_C"/>
    <property type="match status" value="1"/>
</dbReference>
<name>A0A5N6TUF0_ASPAV</name>
<dbReference type="GO" id="GO:0007189">
    <property type="term" value="P:adenylate cyclase-activating G protein-coupled receptor signaling pathway"/>
    <property type="evidence" value="ECO:0007669"/>
    <property type="project" value="TreeGrafter"/>
</dbReference>
<reference evidence="8 9" key="1">
    <citation type="submission" date="2019-04" db="EMBL/GenBank/DDBJ databases">
        <title>Friends and foes A comparative genomics study of 23 Aspergillus species from section Flavi.</title>
        <authorList>
            <consortium name="DOE Joint Genome Institute"/>
            <person name="Kjaerbolling I."/>
            <person name="Vesth T."/>
            <person name="Frisvad J.C."/>
            <person name="Nybo J.L."/>
            <person name="Theobald S."/>
            <person name="Kildgaard S."/>
            <person name="Isbrandt T."/>
            <person name="Kuo A."/>
            <person name="Sato A."/>
            <person name="Lyhne E.K."/>
            <person name="Kogle M.E."/>
            <person name="Wiebenga A."/>
            <person name="Kun R.S."/>
            <person name="Lubbers R.J."/>
            <person name="Makela M.R."/>
            <person name="Barry K."/>
            <person name="Chovatia M."/>
            <person name="Clum A."/>
            <person name="Daum C."/>
            <person name="Haridas S."/>
            <person name="He G."/>
            <person name="LaButti K."/>
            <person name="Lipzen A."/>
            <person name="Mondo S."/>
            <person name="Riley R."/>
            <person name="Salamov A."/>
            <person name="Simmons B.A."/>
            <person name="Magnuson J.K."/>
            <person name="Henrissat B."/>
            <person name="Mortensen U.H."/>
            <person name="Larsen T.O."/>
            <person name="Devries R.P."/>
            <person name="Grigoriev I.V."/>
            <person name="Machida M."/>
            <person name="Baker S.E."/>
            <person name="Andersen M.R."/>
        </authorList>
    </citation>
    <scope>NUCLEOTIDE SEQUENCE [LARGE SCALE GENOMIC DNA]</scope>
    <source>
        <strain evidence="8 9">IBT 18842</strain>
    </source>
</reference>
<feature type="transmembrane region" description="Helical" evidence="6">
    <location>
        <begin position="290"/>
        <end position="314"/>
    </location>
</feature>
<dbReference type="FunFam" id="1.20.1070.10:FF:000443">
    <property type="entry name" value="Integral membrane protein"/>
    <property type="match status" value="1"/>
</dbReference>
<dbReference type="AlphaFoldDB" id="A0A5N6TUF0"/>
<evidence type="ECO:0000256" key="3">
    <source>
        <dbReference type="ARBA" id="ARBA00022989"/>
    </source>
</evidence>
<dbReference type="GO" id="GO:0005886">
    <property type="term" value="C:plasma membrane"/>
    <property type="evidence" value="ECO:0007669"/>
    <property type="project" value="TreeGrafter"/>
</dbReference>
<evidence type="ECO:0000256" key="1">
    <source>
        <dbReference type="ARBA" id="ARBA00004141"/>
    </source>
</evidence>
<feature type="transmembrane region" description="Helical" evidence="6">
    <location>
        <begin position="138"/>
        <end position="156"/>
    </location>
</feature>
<accession>A0A5N6TUF0</accession>
<feature type="transmembrane region" description="Helical" evidence="6">
    <location>
        <begin position="45"/>
        <end position="69"/>
    </location>
</feature>
<feature type="transmembrane region" description="Helical" evidence="6">
    <location>
        <begin position="163"/>
        <end position="184"/>
    </location>
</feature>
<feature type="transmembrane region" description="Helical" evidence="6">
    <location>
        <begin position="90"/>
        <end position="112"/>
    </location>
</feature>
<keyword evidence="9" id="KW-1185">Reference proteome</keyword>
<evidence type="ECO:0000256" key="5">
    <source>
        <dbReference type="SAM" id="MobiDB-lite"/>
    </source>
</evidence>
<keyword evidence="4 6" id="KW-0472">Membrane</keyword>
<evidence type="ECO:0000313" key="9">
    <source>
        <dbReference type="Proteomes" id="UP000325780"/>
    </source>
</evidence>
<dbReference type="Proteomes" id="UP000325780">
    <property type="component" value="Unassembled WGS sequence"/>
</dbReference>
<organism evidence="8 9">
    <name type="scientific">Aspergillus avenaceus</name>
    <dbReference type="NCBI Taxonomy" id="36643"/>
    <lineage>
        <taxon>Eukaryota</taxon>
        <taxon>Fungi</taxon>
        <taxon>Dikarya</taxon>
        <taxon>Ascomycota</taxon>
        <taxon>Pezizomycotina</taxon>
        <taxon>Eurotiomycetes</taxon>
        <taxon>Eurotiomycetidae</taxon>
        <taxon>Eurotiales</taxon>
        <taxon>Aspergillaceae</taxon>
        <taxon>Aspergillus</taxon>
        <taxon>Aspergillus subgen. Circumdati</taxon>
    </lineage>
</organism>
<dbReference type="Gene3D" id="1.20.1070.10">
    <property type="entry name" value="Rhodopsin 7-helix transmembrane proteins"/>
    <property type="match status" value="1"/>
</dbReference>
<comment type="subcellular location">
    <subcellularLocation>
        <location evidence="1">Membrane</location>
        <topology evidence="1">Multi-pass membrane protein</topology>
    </subcellularLocation>
</comment>